<feature type="transmembrane region" description="Helical" evidence="1">
    <location>
        <begin position="21"/>
        <end position="54"/>
    </location>
</feature>
<keyword evidence="1" id="KW-1133">Transmembrane helix</keyword>
<name>A0ABY7R266_9PSED</name>
<reference evidence="2 3" key="1">
    <citation type="journal article" date="2020" name="Front. Microbiol.">
        <title>Toward Biorecycling: Isolation of a Soil Bacterium That Grows on a Polyurethane Oligomer and Monomer.</title>
        <authorList>
            <person name="Espinosa M.J.C."/>
            <person name="Blanco A.C."/>
            <person name="Schmidgall T."/>
            <person name="Atanasoff-Kardjalieff A.K."/>
            <person name="Kappelmeyer U."/>
            <person name="Tischler D."/>
            <person name="Pieper D.H."/>
            <person name="Heipieper H.J."/>
            <person name="Eberlein C."/>
        </authorList>
    </citation>
    <scope>NUCLEOTIDE SEQUENCE [LARGE SCALE GENOMIC DNA]</scope>
    <source>
        <strain evidence="2 3">TDA1</strain>
    </source>
</reference>
<organism evidence="2 3">
    <name type="scientific">Pseudomonas capeferrum</name>
    <dbReference type="NCBI Taxonomy" id="1495066"/>
    <lineage>
        <taxon>Bacteria</taxon>
        <taxon>Pseudomonadati</taxon>
        <taxon>Pseudomonadota</taxon>
        <taxon>Gammaproteobacteria</taxon>
        <taxon>Pseudomonadales</taxon>
        <taxon>Pseudomonadaceae</taxon>
        <taxon>Pseudomonas</taxon>
    </lineage>
</organism>
<dbReference type="EMBL" id="CP116669">
    <property type="protein sequence ID" value="WCH97876.1"/>
    <property type="molecule type" value="Genomic_DNA"/>
</dbReference>
<dbReference type="Proteomes" id="UP001214301">
    <property type="component" value="Chromosome"/>
</dbReference>
<dbReference type="GeneID" id="301035251"/>
<dbReference type="RefSeq" id="WP_033698120.1">
    <property type="nucleotide sequence ID" value="NZ_CP116669.1"/>
</dbReference>
<proteinExistence type="predicted"/>
<keyword evidence="1" id="KW-0812">Transmembrane</keyword>
<keyword evidence="1" id="KW-0472">Membrane</keyword>
<protein>
    <submittedName>
        <fullName evidence="2">Uncharacterized protein</fullName>
    </submittedName>
</protein>
<keyword evidence="3" id="KW-1185">Reference proteome</keyword>
<evidence type="ECO:0000313" key="3">
    <source>
        <dbReference type="Proteomes" id="UP001214301"/>
    </source>
</evidence>
<evidence type="ECO:0000313" key="2">
    <source>
        <dbReference type="EMBL" id="WCH97876.1"/>
    </source>
</evidence>
<evidence type="ECO:0000256" key="1">
    <source>
        <dbReference type="SAM" id="Phobius"/>
    </source>
</evidence>
<gene>
    <name evidence="2" type="ORF">PMC74_13830</name>
</gene>
<accession>A0ABY7R266</accession>
<sequence length="65" mass="7317">MAWRKKLETFQKRFTPRQRRIVGGAVMAVWAIGVVVHPGQYLLALSIPGVIIFMSAWPPELDGKP</sequence>